<protein>
    <recommendedName>
        <fullName evidence="4">PH domain-containing protein</fullName>
    </recommendedName>
</protein>
<evidence type="ECO:0008006" key="4">
    <source>
        <dbReference type="Google" id="ProtNLM"/>
    </source>
</evidence>
<comment type="caution">
    <text evidence="2">The sequence shown here is derived from an EMBL/GenBank/DDBJ whole genome shotgun (WGS) entry which is preliminary data.</text>
</comment>
<dbReference type="GeneID" id="86957464"/>
<evidence type="ECO:0000313" key="3">
    <source>
        <dbReference type="Proteomes" id="UP000660554"/>
    </source>
</evidence>
<keyword evidence="1" id="KW-0472">Membrane</keyword>
<dbReference type="EMBL" id="BNDV01000002">
    <property type="protein sequence ID" value="GHI11749.1"/>
    <property type="molecule type" value="Genomic_DNA"/>
</dbReference>
<reference evidence="3" key="1">
    <citation type="submission" date="2020-09" db="EMBL/GenBank/DDBJ databases">
        <title>Whole genome shotgun sequence of Streptomyces cinnamonensis NBRC 15873.</title>
        <authorList>
            <person name="Komaki H."/>
            <person name="Tamura T."/>
        </authorList>
    </citation>
    <scope>NUCLEOTIDE SEQUENCE [LARGE SCALE GENOMIC DNA]</scope>
    <source>
        <strain evidence="3">NBRC 15873</strain>
    </source>
</reference>
<evidence type="ECO:0000256" key="1">
    <source>
        <dbReference type="SAM" id="Phobius"/>
    </source>
</evidence>
<keyword evidence="1" id="KW-0812">Transmembrane</keyword>
<keyword evidence="1" id="KW-1133">Transmembrane helix</keyword>
<proteinExistence type="predicted"/>
<keyword evidence="3" id="KW-1185">Reference proteome</keyword>
<feature type="transmembrane region" description="Helical" evidence="1">
    <location>
        <begin position="33"/>
        <end position="52"/>
    </location>
</feature>
<organism evidence="2 3">
    <name type="scientific">Streptomyces virginiae</name>
    <name type="common">Streptomyces cinnamonensis</name>
    <dbReference type="NCBI Taxonomy" id="1961"/>
    <lineage>
        <taxon>Bacteria</taxon>
        <taxon>Bacillati</taxon>
        <taxon>Actinomycetota</taxon>
        <taxon>Actinomycetes</taxon>
        <taxon>Kitasatosporales</taxon>
        <taxon>Streptomycetaceae</taxon>
        <taxon>Streptomyces</taxon>
    </lineage>
</organism>
<name>A0ABQ3NGB5_STRVG</name>
<evidence type="ECO:0000313" key="2">
    <source>
        <dbReference type="EMBL" id="GHI11749.1"/>
    </source>
</evidence>
<accession>A0ABQ3NGB5</accession>
<sequence length="189" mass="21076">MRVGRTYTSHLNLETKQHELLGMDLGEGVPRRALVMGLVLYLVWAGPLLLLFGFPSKVTFTFYFLPPLLTVVYGTQKSRVVDRRWNVTRWSIGARYLVLGHRPIISGGRRAATRGEWISRRARWSGRTELLIESPLGGLLERWLGAEDAVPTGAGAPIRLAARPRLYGPDAVARAHGRKALQHQEGKAS</sequence>
<gene>
    <name evidence="2" type="ORF">Scinn_12120</name>
</gene>
<dbReference type="Proteomes" id="UP000660554">
    <property type="component" value="Unassembled WGS sequence"/>
</dbReference>
<dbReference type="RefSeq" id="WP_051734576.1">
    <property type="nucleotide sequence ID" value="NZ_BMRU01000013.1"/>
</dbReference>